<evidence type="ECO:0000256" key="3">
    <source>
        <dbReference type="SAM" id="MobiDB-lite"/>
    </source>
</evidence>
<evidence type="ECO:0000256" key="1">
    <source>
        <dbReference type="ARBA" id="ARBA00022443"/>
    </source>
</evidence>
<feature type="region of interest" description="Disordered" evidence="3">
    <location>
        <begin position="170"/>
        <end position="259"/>
    </location>
</feature>
<gene>
    <name evidence="5" type="ORF">BGAL_0617g00020</name>
</gene>
<evidence type="ECO:0000256" key="2">
    <source>
        <dbReference type="PROSITE-ProRule" id="PRU00192"/>
    </source>
</evidence>
<keyword evidence="6" id="KW-1185">Reference proteome</keyword>
<feature type="domain" description="SH3" evidence="4">
    <location>
        <begin position="785"/>
        <end position="849"/>
    </location>
</feature>
<evidence type="ECO:0000313" key="5">
    <source>
        <dbReference type="EMBL" id="THV44559.1"/>
    </source>
</evidence>
<feature type="region of interest" description="Disordered" evidence="3">
    <location>
        <begin position="484"/>
        <end position="504"/>
    </location>
</feature>
<feature type="region of interest" description="Disordered" evidence="3">
    <location>
        <begin position="288"/>
        <end position="449"/>
    </location>
</feature>
<feature type="compositionally biased region" description="Polar residues" evidence="3">
    <location>
        <begin position="937"/>
        <end position="949"/>
    </location>
</feature>
<feature type="compositionally biased region" description="Gly residues" evidence="3">
    <location>
        <begin position="968"/>
        <end position="991"/>
    </location>
</feature>
<evidence type="ECO:0000313" key="6">
    <source>
        <dbReference type="Proteomes" id="UP000308671"/>
    </source>
</evidence>
<feature type="region of interest" description="Disordered" evidence="3">
    <location>
        <begin position="890"/>
        <end position="1027"/>
    </location>
</feature>
<dbReference type="InterPro" id="IPR036028">
    <property type="entry name" value="SH3-like_dom_sf"/>
</dbReference>
<dbReference type="OrthoDB" id="5243589at2759"/>
<name>A0A4S8QSY0_9HELO</name>
<reference evidence="5 6" key="1">
    <citation type="submission" date="2017-12" db="EMBL/GenBank/DDBJ databases">
        <title>Comparative genomics of Botrytis spp.</title>
        <authorList>
            <person name="Valero-Jimenez C.A."/>
            <person name="Tapia P."/>
            <person name="Veloso J."/>
            <person name="Silva-Moreno E."/>
            <person name="Staats M."/>
            <person name="Valdes J.H."/>
            <person name="Van Kan J.A.L."/>
        </authorList>
    </citation>
    <scope>NUCLEOTIDE SEQUENCE [LARGE SCALE GENOMIC DNA]</scope>
    <source>
        <strain evidence="5 6">MUCL435</strain>
    </source>
</reference>
<accession>A0A4S8QSY0</accession>
<sequence>MSDDFAAPIKGIIKALDAGIKLTKRVARSASEGPSNLIYISELAQNLQKNLEKTSQAIADAYRDAAGSYGEDFAKALMEDESIQNRLKEVKIDLRDQIDECQDFDENLESFQASAFTNVKQQSKRCRTECTFIFNNLRDRIDQTDRHHFRMEDRSPPLSPAHVPIIEQFPRRPPVTGSINPTAPPYSSLPSQIDRQVIDHKVSLSDPPRRSPKKEDPWSLSGPYFDVGPRTPPRGPSPEPSYQESIQATPPPKYGYETPPSKQILIAKELVYQRLNANEEFLERRKQSRMSFHDEIRKSVSSIEENRASETFSDGSMLTSPWSSYSSASSPIERHSSRGSGYDDLIGRKRSQGQASQGGSSRNGSLRDRDATPASSSTTKPDNEYFPTASLKPPTPISATPISPGISEYQPSESGTSLWLKSPVSPPMSEIHDPASWGRLAPATTTPTSTTSLATTLQLPGFGNGVEDGLEVVPVIESGLEVVPTQDPEPVPIQHSNPIPENRSQSQLAMHRATPSMKSIDCPMRHDSSFYKFDGFCPGAKAMIRGETGFKVVKRPSKDQGHYSATLSARCIKCAYEVGWNDVEKDRLLDRSGIYSNTGIRWRQRFISKCHLKTSSIDDPIYGCIFCIEDHRTVEEHDATVFFSVTSLFRHLARHPRPLPQVAGITTVYGIQPPSVLDFDIQFTIHEPKFSPYCMSEITSKVASRPTAHAITTHHPKPVAKTFRDPDGQQSMHFADGAKIVGITFPERFGGTWCIGYHDGERGSFPANTVSFLSPPRDEVKMNPQSSLQAVAKWDWKPKDKEEGWLKFSKGERIYSVGYAWQDQWCWSGCTSKGKWGLFPSSFVEDLISTDSSSGNAKASKILGTDIEKKERGGLGAAFGFSGGKGRMVSFPSSLSRNRSARGPQSPVQKEGEALRERSGSSLSGLMGYGHRRAASVRSNGSTASTPSSPLVGVQSGLEVDVGMRPGTSGGDGGLAGGGGSGSGSGSGNRGSSGSIGSASKGAAGNVNRGSNGSMSGGILGSSWLRS</sequence>
<feature type="compositionally biased region" description="Basic and acidic residues" evidence="3">
    <location>
        <begin position="196"/>
        <end position="217"/>
    </location>
</feature>
<dbReference type="PROSITE" id="PS50002">
    <property type="entry name" value="SH3"/>
    <property type="match status" value="1"/>
</dbReference>
<dbReference type="Proteomes" id="UP000308671">
    <property type="component" value="Unassembled WGS sequence"/>
</dbReference>
<dbReference type="SUPFAM" id="SSF50044">
    <property type="entry name" value="SH3-domain"/>
    <property type="match status" value="1"/>
</dbReference>
<feature type="compositionally biased region" description="Polar residues" evidence="3">
    <location>
        <begin position="409"/>
        <end position="419"/>
    </location>
</feature>
<proteinExistence type="predicted"/>
<dbReference type="Gene3D" id="2.30.30.40">
    <property type="entry name" value="SH3 Domains"/>
    <property type="match status" value="1"/>
</dbReference>
<dbReference type="AlphaFoldDB" id="A0A4S8QSY0"/>
<feature type="compositionally biased region" description="Polar residues" evidence="3">
    <location>
        <begin position="309"/>
        <end position="319"/>
    </location>
</feature>
<feature type="compositionally biased region" description="Basic and acidic residues" evidence="3">
    <location>
        <begin position="288"/>
        <end position="308"/>
    </location>
</feature>
<keyword evidence="1 2" id="KW-0728">SH3 domain</keyword>
<feature type="compositionally biased region" description="Pro residues" evidence="3">
    <location>
        <begin position="230"/>
        <end position="239"/>
    </location>
</feature>
<feature type="compositionally biased region" description="Low complexity" evidence="3">
    <location>
        <begin position="397"/>
        <end position="407"/>
    </location>
</feature>
<feature type="compositionally biased region" description="Low complexity" evidence="3">
    <location>
        <begin position="352"/>
        <end position="364"/>
    </location>
</feature>
<dbReference type="SMART" id="SM00326">
    <property type="entry name" value="SH3"/>
    <property type="match status" value="2"/>
</dbReference>
<dbReference type="InterPro" id="IPR001452">
    <property type="entry name" value="SH3_domain"/>
</dbReference>
<organism evidence="5 6">
    <name type="scientific">Botrytis galanthina</name>
    <dbReference type="NCBI Taxonomy" id="278940"/>
    <lineage>
        <taxon>Eukaryota</taxon>
        <taxon>Fungi</taxon>
        <taxon>Dikarya</taxon>
        <taxon>Ascomycota</taxon>
        <taxon>Pezizomycotina</taxon>
        <taxon>Leotiomycetes</taxon>
        <taxon>Helotiales</taxon>
        <taxon>Sclerotiniaceae</taxon>
        <taxon>Botrytis</taxon>
    </lineage>
</organism>
<feature type="compositionally biased region" description="Low complexity" evidence="3">
    <location>
        <begin position="992"/>
        <end position="1005"/>
    </location>
</feature>
<feature type="compositionally biased region" description="Polar residues" evidence="3">
    <location>
        <begin position="494"/>
        <end position="504"/>
    </location>
</feature>
<protein>
    <recommendedName>
        <fullName evidence="4">SH3 domain-containing protein</fullName>
    </recommendedName>
</protein>
<dbReference type="EMBL" id="PQXL01000615">
    <property type="protein sequence ID" value="THV44559.1"/>
    <property type="molecule type" value="Genomic_DNA"/>
</dbReference>
<evidence type="ECO:0000259" key="4">
    <source>
        <dbReference type="PROSITE" id="PS50002"/>
    </source>
</evidence>
<comment type="caution">
    <text evidence="5">The sequence shown here is derived from an EMBL/GenBank/DDBJ whole genome shotgun (WGS) entry which is preliminary data.</text>
</comment>
<feature type="compositionally biased region" description="Low complexity" evidence="3">
    <location>
        <begin position="440"/>
        <end position="449"/>
    </location>
</feature>
<feature type="compositionally biased region" description="Basic and acidic residues" evidence="3">
    <location>
        <begin position="910"/>
        <end position="919"/>
    </location>
</feature>
<feature type="compositionally biased region" description="Low complexity" evidence="3">
    <location>
        <begin position="320"/>
        <end position="330"/>
    </location>
</feature>